<feature type="site" description="Important for catalytic activity" evidence="7">
    <location>
        <position position="224"/>
    </location>
</feature>
<evidence type="ECO:0000256" key="7">
    <source>
        <dbReference type="HAMAP-Rule" id="MF_02065"/>
    </source>
</evidence>
<keyword evidence="6 7" id="KW-0961">Cell wall biogenesis/degradation</keyword>
<evidence type="ECO:0000256" key="1">
    <source>
        <dbReference type="ARBA" id="ARBA00022475"/>
    </source>
</evidence>
<dbReference type="PANTHER" id="PTHR30518">
    <property type="entry name" value="ENDOLYTIC MUREIN TRANSGLYCOSYLASE"/>
    <property type="match status" value="1"/>
</dbReference>
<dbReference type="Gene3D" id="3.30.160.60">
    <property type="entry name" value="Classic Zinc Finger"/>
    <property type="match status" value="1"/>
</dbReference>
<dbReference type="HAMAP" id="MF_02065">
    <property type="entry name" value="MltG"/>
    <property type="match status" value="1"/>
</dbReference>
<dbReference type="OrthoDB" id="9814591at2"/>
<dbReference type="STRING" id="398767.Glov_2459"/>
<keyword evidence="4 7" id="KW-0472">Membrane</keyword>
<comment type="subcellular location">
    <subcellularLocation>
        <location evidence="7">Cell inner membrane</location>
        <topology evidence="7">Single-pass membrane protein</topology>
    </subcellularLocation>
</comment>
<evidence type="ECO:0000256" key="3">
    <source>
        <dbReference type="ARBA" id="ARBA00022989"/>
    </source>
</evidence>
<dbReference type="AlphaFoldDB" id="B3E5T2"/>
<name>B3E5T2_TRIL1</name>
<evidence type="ECO:0000313" key="8">
    <source>
        <dbReference type="EMBL" id="ACD96173.1"/>
    </source>
</evidence>
<dbReference type="GO" id="GO:0071555">
    <property type="term" value="P:cell wall organization"/>
    <property type="evidence" value="ECO:0007669"/>
    <property type="project" value="UniProtKB-KW"/>
</dbReference>
<keyword evidence="2 7" id="KW-0812">Transmembrane</keyword>
<evidence type="ECO:0000256" key="5">
    <source>
        <dbReference type="ARBA" id="ARBA00023239"/>
    </source>
</evidence>
<evidence type="ECO:0000256" key="6">
    <source>
        <dbReference type="ARBA" id="ARBA00023316"/>
    </source>
</evidence>
<reference evidence="8 9" key="1">
    <citation type="submission" date="2008-05" db="EMBL/GenBank/DDBJ databases">
        <title>Complete sequence of chromosome of Geobacter lovleyi SZ.</title>
        <authorList>
            <consortium name="US DOE Joint Genome Institute"/>
            <person name="Lucas S."/>
            <person name="Copeland A."/>
            <person name="Lapidus A."/>
            <person name="Glavina del Rio T."/>
            <person name="Dalin E."/>
            <person name="Tice H."/>
            <person name="Bruce D."/>
            <person name="Goodwin L."/>
            <person name="Pitluck S."/>
            <person name="Chertkov O."/>
            <person name="Meincke L."/>
            <person name="Brettin T."/>
            <person name="Detter J.C."/>
            <person name="Han C."/>
            <person name="Tapia R."/>
            <person name="Kuske C.R."/>
            <person name="Schmutz J."/>
            <person name="Larimer F."/>
            <person name="Land M."/>
            <person name="Hauser L."/>
            <person name="Kyrpides N."/>
            <person name="Mikhailova N."/>
            <person name="Sung Y."/>
            <person name="Fletcher K.E."/>
            <person name="Ritalahti K.M."/>
            <person name="Loeffler F.E."/>
            <person name="Richardson P."/>
        </authorList>
    </citation>
    <scope>NUCLEOTIDE SEQUENCE [LARGE SCALE GENOMIC DNA]</scope>
    <source>
        <strain evidence="9">ATCC BAA-1151 / DSM 17278 / SZ</strain>
    </source>
</reference>
<keyword evidence="9" id="KW-1185">Reference proteome</keyword>
<organism evidence="8 9">
    <name type="scientific">Trichlorobacter lovleyi (strain ATCC BAA-1151 / DSM 17278 / SZ)</name>
    <name type="common">Geobacter lovleyi</name>
    <dbReference type="NCBI Taxonomy" id="398767"/>
    <lineage>
        <taxon>Bacteria</taxon>
        <taxon>Pseudomonadati</taxon>
        <taxon>Thermodesulfobacteriota</taxon>
        <taxon>Desulfuromonadia</taxon>
        <taxon>Geobacterales</taxon>
        <taxon>Geobacteraceae</taxon>
        <taxon>Trichlorobacter</taxon>
    </lineage>
</organism>
<keyword evidence="3 7" id="KW-1133">Transmembrane helix</keyword>
<dbReference type="KEGG" id="glo:Glov_2459"/>
<comment type="similarity">
    <text evidence="7">Belongs to the transglycosylase MltG family.</text>
</comment>
<dbReference type="GO" id="GO:0008932">
    <property type="term" value="F:lytic endotransglycosylase activity"/>
    <property type="evidence" value="ECO:0007669"/>
    <property type="project" value="UniProtKB-UniRule"/>
</dbReference>
<dbReference type="EMBL" id="CP001089">
    <property type="protein sequence ID" value="ACD96173.1"/>
    <property type="molecule type" value="Genomic_DNA"/>
</dbReference>
<protein>
    <recommendedName>
        <fullName evidence="7">Endolytic murein transglycosylase</fullName>
        <ecNumber evidence="7">4.2.2.29</ecNumber>
    </recommendedName>
    <alternativeName>
        <fullName evidence="7">Peptidoglycan lytic transglycosylase</fullName>
    </alternativeName>
    <alternativeName>
        <fullName evidence="7">Peptidoglycan polymerization terminase</fullName>
    </alternativeName>
</protein>
<dbReference type="HOGENOM" id="CLU_025574_2_0_7"/>
<dbReference type="InterPro" id="IPR003770">
    <property type="entry name" value="MLTG-like"/>
</dbReference>
<keyword evidence="1 7" id="KW-1003">Cell membrane</keyword>
<feature type="transmembrane region" description="Helical" evidence="7">
    <location>
        <begin position="20"/>
        <end position="40"/>
    </location>
</feature>
<dbReference type="GO" id="GO:0005886">
    <property type="term" value="C:plasma membrane"/>
    <property type="evidence" value="ECO:0007669"/>
    <property type="project" value="UniProtKB-SubCell"/>
</dbReference>
<dbReference type="CDD" id="cd08010">
    <property type="entry name" value="MltG_like"/>
    <property type="match status" value="1"/>
</dbReference>
<dbReference type="eggNOG" id="COG1559">
    <property type="taxonomic scope" value="Bacteria"/>
</dbReference>
<keyword evidence="5 7" id="KW-0456">Lyase</keyword>
<dbReference type="Pfam" id="PF02618">
    <property type="entry name" value="YceG"/>
    <property type="match status" value="1"/>
</dbReference>
<dbReference type="EC" id="4.2.2.29" evidence="7"/>
<evidence type="ECO:0000256" key="4">
    <source>
        <dbReference type="ARBA" id="ARBA00023136"/>
    </source>
</evidence>
<comment type="catalytic activity">
    <reaction evidence="7">
        <text>a peptidoglycan chain = a peptidoglycan chain with N-acetyl-1,6-anhydromuramyl-[peptide] at the reducing end + a peptidoglycan chain with N-acetylglucosamine at the non-reducing end.</text>
        <dbReference type="EC" id="4.2.2.29"/>
    </reaction>
</comment>
<dbReference type="RefSeq" id="WP_012470506.1">
    <property type="nucleotide sequence ID" value="NC_010814.1"/>
</dbReference>
<sequence>MLRLPSRISSTAIRRVLPWLFRAVALLLVGWYLVLLYLPAGSPAQVYGLTVPKGVGFAAIARELQQAGVIRSSLHLRLVARLRGQDRRVQAGDYRISSAMLPSQILEKLAGGQTDACKFTLPEGYSIYQAAELLEKQGIFDSEAFLAACTDQGVLHELGISAGTVEGYLFPGTYQVGFQMNEVSLVTEMVREFRRRTEKLKPLLDATGMRLGQAVTLASIIEREAVSPEEKPLIASVFLNRLRIGMPLQSDPTAIYGVKVFGGTVTKQDLQRSSPYNTYRIKGLPPGPIGNPGLEALQAVLQPAKTDYLYFVARKDGTHQFSRTLAEHNQGVDRFLKKGKKKRL</sequence>
<dbReference type="Gene3D" id="3.30.1490.480">
    <property type="entry name" value="Endolytic murein transglycosylase"/>
    <property type="match status" value="1"/>
</dbReference>
<dbReference type="Proteomes" id="UP000002420">
    <property type="component" value="Chromosome"/>
</dbReference>
<dbReference type="NCBIfam" id="TIGR00247">
    <property type="entry name" value="endolytic transglycosylase MltG"/>
    <property type="match status" value="1"/>
</dbReference>
<proteinExistence type="inferred from homology"/>
<keyword evidence="7" id="KW-0997">Cell inner membrane</keyword>
<accession>B3E5T2</accession>
<dbReference type="PANTHER" id="PTHR30518:SF2">
    <property type="entry name" value="ENDOLYTIC MUREIN TRANSGLYCOSYLASE"/>
    <property type="match status" value="1"/>
</dbReference>
<evidence type="ECO:0000313" key="9">
    <source>
        <dbReference type="Proteomes" id="UP000002420"/>
    </source>
</evidence>
<gene>
    <name evidence="7" type="primary">mltG</name>
    <name evidence="8" type="ordered locus">Glov_2459</name>
</gene>
<evidence type="ECO:0000256" key="2">
    <source>
        <dbReference type="ARBA" id="ARBA00022692"/>
    </source>
</evidence>
<comment type="function">
    <text evidence="7">Functions as a peptidoglycan terminase that cleaves nascent peptidoglycan strands endolytically to terminate their elongation.</text>
</comment>
<dbReference type="GO" id="GO:0009252">
    <property type="term" value="P:peptidoglycan biosynthetic process"/>
    <property type="evidence" value="ECO:0007669"/>
    <property type="project" value="UniProtKB-UniRule"/>
</dbReference>